<evidence type="ECO:0000313" key="1">
    <source>
        <dbReference type="EMBL" id="OAY46637.1"/>
    </source>
</evidence>
<name>A0A2C9VLY8_MANES</name>
<dbReference type="AlphaFoldDB" id="A0A2C9VLY8"/>
<accession>A0A2C9VLY8</accession>
<organism evidence="1">
    <name type="scientific">Manihot esculenta</name>
    <name type="common">Cassava</name>
    <name type="synonym">Jatropha manihot</name>
    <dbReference type="NCBI Taxonomy" id="3983"/>
    <lineage>
        <taxon>Eukaryota</taxon>
        <taxon>Viridiplantae</taxon>
        <taxon>Streptophyta</taxon>
        <taxon>Embryophyta</taxon>
        <taxon>Tracheophyta</taxon>
        <taxon>Spermatophyta</taxon>
        <taxon>Magnoliopsida</taxon>
        <taxon>eudicotyledons</taxon>
        <taxon>Gunneridae</taxon>
        <taxon>Pentapetalae</taxon>
        <taxon>rosids</taxon>
        <taxon>fabids</taxon>
        <taxon>Malpighiales</taxon>
        <taxon>Euphorbiaceae</taxon>
        <taxon>Crotonoideae</taxon>
        <taxon>Manihoteae</taxon>
        <taxon>Manihot</taxon>
    </lineage>
</organism>
<proteinExistence type="predicted"/>
<gene>
    <name evidence="1" type="ORF">MANES_06G015400</name>
</gene>
<reference evidence="1" key="1">
    <citation type="submission" date="2016-02" db="EMBL/GenBank/DDBJ databases">
        <title>WGS assembly of Manihot esculenta.</title>
        <authorList>
            <person name="Bredeson J.V."/>
            <person name="Prochnik S.E."/>
            <person name="Lyons J.B."/>
            <person name="Schmutz J."/>
            <person name="Grimwood J."/>
            <person name="Vrebalov J."/>
            <person name="Bart R.S."/>
            <person name="Amuge T."/>
            <person name="Ferguson M.E."/>
            <person name="Green R."/>
            <person name="Putnam N."/>
            <person name="Stites J."/>
            <person name="Rounsley S."/>
            <person name="Rokhsar D.S."/>
        </authorList>
    </citation>
    <scope>NUCLEOTIDE SEQUENCE [LARGE SCALE GENOMIC DNA]</scope>
    <source>
        <tissue evidence="1">Leaf</tissue>
    </source>
</reference>
<protein>
    <submittedName>
        <fullName evidence="1">Uncharacterized protein</fullName>
    </submittedName>
</protein>
<sequence>MGNIFNLDMISILREKRRNLDIFMRWEAVQHQDRGSVLVGCGPVISTIIITIQAGGHKRTKDKCGHLGPFLCILPILSI</sequence>
<dbReference type="EMBL" id="CM004392">
    <property type="protein sequence ID" value="OAY46637.1"/>
    <property type="molecule type" value="Genomic_DNA"/>
</dbReference>